<keyword evidence="4" id="KW-0472">Membrane</keyword>
<dbReference type="EMBL" id="CACVBS010000035">
    <property type="protein sequence ID" value="CAA7262220.1"/>
    <property type="molecule type" value="Genomic_DNA"/>
</dbReference>
<evidence type="ECO:0000256" key="3">
    <source>
        <dbReference type="ARBA" id="ARBA00022989"/>
    </source>
</evidence>
<dbReference type="PANTHER" id="PTHR12265">
    <property type="entry name" value="TRANSMEMBRANE PROTEIN 53"/>
    <property type="match status" value="1"/>
</dbReference>
<dbReference type="PANTHER" id="PTHR12265:SF30">
    <property type="entry name" value="TRANSMEMBRANE PROTEIN 53"/>
    <property type="match status" value="1"/>
</dbReference>
<accession>A0A8S0VUI3</accession>
<evidence type="ECO:0000256" key="5">
    <source>
        <dbReference type="ARBA" id="ARBA00023242"/>
    </source>
</evidence>
<dbReference type="GO" id="GO:0005640">
    <property type="term" value="C:nuclear outer membrane"/>
    <property type="evidence" value="ECO:0007669"/>
    <property type="project" value="UniProtKB-SubCell"/>
</dbReference>
<organism evidence="7 8">
    <name type="scientific">Cyclocybe aegerita</name>
    <name type="common">Black poplar mushroom</name>
    <name type="synonym">Agrocybe aegerita</name>
    <dbReference type="NCBI Taxonomy" id="1973307"/>
    <lineage>
        <taxon>Eukaryota</taxon>
        <taxon>Fungi</taxon>
        <taxon>Dikarya</taxon>
        <taxon>Basidiomycota</taxon>
        <taxon>Agaricomycotina</taxon>
        <taxon>Agaricomycetes</taxon>
        <taxon>Agaricomycetidae</taxon>
        <taxon>Agaricales</taxon>
        <taxon>Agaricineae</taxon>
        <taxon>Bolbitiaceae</taxon>
        <taxon>Cyclocybe</taxon>
    </lineage>
</organism>
<comment type="caution">
    <text evidence="7">The sequence shown here is derived from an EMBL/GenBank/DDBJ whole genome shotgun (WGS) entry which is preliminary data.</text>
</comment>
<comment type="similarity">
    <text evidence="1">Belongs to the TMEM53 family.</text>
</comment>
<protein>
    <recommendedName>
        <fullName evidence="9">DUF829-domain-containing protein</fullName>
    </recommendedName>
</protein>
<evidence type="ECO:0000313" key="8">
    <source>
        <dbReference type="Proteomes" id="UP000467700"/>
    </source>
</evidence>
<dbReference type="SUPFAM" id="SSF53474">
    <property type="entry name" value="alpha/beta-Hydrolases"/>
    <property type="match status" value="1"/>
</dbReference>
<comment type="subcellular location">
    <subcellularLocation>
        <location evidence="6">Nucleus outer membrane</location>
        <topology evidence="6">Single-pass membrane protein</topology>
    </subcellularLocation>
</comment>
<keyword evidence="5" id="KW-0539">Nucleus</keyword>
<dbReference type="Pfam" id="PF05705">
    <property type="entry name" value="DUF829"/>
    <property type="match status" value="1"/>
</dbReference>
<evidence type="ECO:0000256" key="6">
    <source>
        <dbReference type="ARBA" id="ARBA00034303"/>
    </source>
</evidence>
<dbReference type="AlphaFoldDB" id="A0A8S0VUI3"/>
<dbReference type="Proteomes" id="UP000467700">
    <property type="component" value="Unassembled WGS sequence"/>
</dbReference>
<keyword evidence="2" id="KW-0812">Transmembrane</keyword>
<dbReference type="InterPro" id="IPR008547">
    <property type="entry name" value="DUF829_TMEM53"/>
</dbReference>
<evidence type="ECO:0000256" key="4">
    <source>
        <dbReference type="ARBA" id="ARBA00023136"/>
    </source>
</evidence>
<name>A0A8S0VUI3_CYCAE</name>
<evidence type="ECO:0008006" key="9">
    <source>
        <dbReference type="Google" id="ProtNLM"/>
    </source>
</evidence>
<keyword evidence="3" id="KW-1133">Transmembrane helix</keyword>
<gene>
    <name evidence="7" type="ORF">AAE3_LOCUS4494</name>
</gene>
<dbReference type="OrthoDB" id="77878at2759"/>
<sequence>MSTSIPSAPSNLKKLNAQVYLSEPTGEDASASADGSEGVSAPGLIILFGWMNAKLAHVQKYADILRGIYSTSTIAVVMVDSNFYWLSEKTKESTLAPVLTTLNREKENGNLNKGILLYVMSNARHPLNAPQQPPIAMLLDSLPGDDGFESAMNGSRPDQPILRIISTPIVILIYGVFHLINMLAGNLPIFTSLRIAVHEPAGLPNLSESKSSDVKPAPRLYIYSETDRITLAKNVKRHIDEAAGKGYDVTVERFEKSPHVAHARTDPERYWTAVRELWSRVATRET</sequence>
<dbReference type="InterPro" id="IPR029058">
    <property type="entry name" value="AB_hydrolase_fold"/>
</dbReference>
<proteinExistence type="inferred from homology"/>
<evidence type="ECO:0000313" key="7">
    <source>
        <dbReference type="EMBL" id="CAA7262220.1"/>
    </source>
</evidence>
<evidence type="ECO:0000256" key="2">
    <source>
        <dbReference type="ARBA" id="ARBA00022692"/>
    </source>
</evidence>
<reference evidence="7 8" key="1">
    <citation type="submission" date="2020-01" db="EMBL/GenBank/DDBJ databases">
        <authorList>
            <person name="Gupta K D."/>
        </authorList>
    </citation>
    <scope>NUCLEOTIDE SEQUENCE [LARGE SCALE GENOMIC DNA]</scope>
</reference>
<keyword evidence="8" id="KW-1185">Reference proteome</keyword>
<evidence type="ECO:0000256" key="1">
    <source>
        <dbReference type="ARBA" id="ARBA00007387"/>
    </source>
</evidence>